<dbReference type="HOGENOM" id="CLU_003728_7_0_6"/>
<dbReference type="InterPro" id="IPR013360">
    <property type="entry name" value="Pilus_4_PilW"/>
</dbReference>
<dbReference type="SUPFAM" id="SSF48452">
    <property type="entry name" value="TPR-like"/>
    <property type="match status" value="2"/>
</dbReference>
<accession>G9ERJ5</accession>
<dbReference type="Pfam" id="PF13432">
    <property type="entry name" value="TPR_16"/>
    <property type="match status" value="1"/>
</dbReference>
<evidence type="ECO:0000313" key="3">
    <source>
        <dbReference type="EMBL" id="EHL30164.1"/>
    </source>
</evidence>
<protein>
    <submittedName>
        <fullName evidence="3">Uncharacterized protein</fullName>
    </submittedName>
</protein>
<dbReference type="InterPro" id="IPR019734">
    <property type="entry name" value="TPR_rpt"/>
</dbReference>
<organism evidence="3 4">
    <name type="scientific">Legionella drancourtii LLAP12</name>
    <dbReference type="NCBI Taxonomy" id="658187"/>
    <lineage>
        <taxon>Bacteria</taxon>
        <taxon>Pseudomonadati</taxon>
        <taxon>Pseudomonadota</taxon>
        <taxon>Gammaproteobacteria</taxon>
        <taxon>Legionellales</taxon>
        <taxon>Legionellaceae</taxon>
        <taxon>Legionella</taxon>
    </lineage>
</organism>
<evidence type="ECO:0000256" key="2">
    <source>
        <dbReference type="SAM" id="SignalP"/>
    </source>
</evidence>
<dbReference type="RefSeq" id="WP_006871801.1">
    <property type="nucleotide sequence ID" value="NZ_JH413835.1"/>
</dbReference>
<feature type="chain" id="PRO_5003521295" evidence="2">
    <location>
        <begin position="23"/>
        <end position="257"/>
    </location>
</feature>
<feature type="repeat" description="TPR" evidence="1">
    <location>
        <begin position="39"/>
        <end position="72"/>
    </location>
</feature>
<gene>
    <name evidence="3" type="ORF">LDG_7910</name>
</gene>
<dbReference type="OrthoDB" id="9814042at2"/>
<keyword evidence="2" id="KW-0732">Signal</keyword>
<dbReference type="NCBIfam" id="TIGR02521">
    <property type="entry name" value="type_IV_pilW"/>
    <property type="match status" value="1"/>
</dbReference>
<proteinExistence type="predicted"/>
<name>G9ERJ5_9GAMM</name>
<sequence>MLKARYLLFILACLLIHACTHNEESEKQNLKKPDLSKAASYNVQLGLGYLKQGDRPRAKKKLLTALEQEPKSPDVNSAMAYYFEQTSELEQAEKYYLKALSLVSNGGAQLNNYGAFLCRQGNYKKAEQYFLKATNDLHYVHTAGAYENAGLCALSVLHTAKAKLYFAKALNQDPSRKVSFYELIKIQTKDGHNAEAYTLLRKHPDLVLNDRILLSLAKEISEKVGQHNVAVEYENNIKNMDPNLDNGGANNEYNNHA</sequence>
<dbReference type="EMBL" id="JH413835">
    <property type="protein sequence ID" value="EHL30164.1"/>
    <property type="molecule type" value="Genomic_DNA"/>
</dbReference>
<keyword evidence="1" id="KW-0802">TPR repeat</keyword>
<dbReference type="Gene3D" id="1.25.40.10">
    <property type="entry name" value="Tetratricopeptide repeat domain"/>
    <property type="match status" value="1"/>
</dbReference>
<dbReference type="eggNOG" id="COG3063">
    <property type="taxonomic scope" value="Bacteria"/>
</dbReference>
<reference evidence="3 4" key="1">
    <citation type="journal article" date="2011" name="BMC Genomics">
        <title>Insight into cross-talk between intra-amoebal pathogens.</title>
        <authorList>
            <person name="Gimenez G."/>
            <person name="Bertelli C."/>
            <person name="Moliner C."/>
            <person name="Robert C."/>
            <person name="Raoult D."/>
            <person name="Fournier P.E."/>
            <person name="Greub G."/>
        </authorList>
    </citation>
    <scope>NUCLEOTIDE SEQUENCE [LARGE SCALE GENOMIC DNA]</scope>
    <source>
        <strain evidence="3 4">LLAP12</strain>
    </source>
</reference>
<dbReference type="InParanoid" id="G9ERJ5"/>
<dbReference type="STRING" id="658187.LDG_7910"/>
<evidence type="ECO:0000256" key="1">
    <source>
        <dbReference type="PROSITE-ProRule" id="PRU00339"/>
    </source>
</evidence>
<feature type="signal peptide" evidence="2">
    <location>
        <begin position="1"/>
        <end position="22"/>
    </location>
</feature>
<evidence type="ECO:0000313" key="4">
    <source>
        <dbReference type="Proteomes" id="UP000002770"/>
    </source>
</evidence>
<dbReference type="PROSITE" id="PS50005">
    <property type="entry name" value="TPR"/>
    <property type="match status" value="1"/>
</dbReference>
<dbReference type="InterPro" id="IPR011990">
    <property type="entry name" value="TPR-like_helical_dom_sf"/>
</dbReference>
<dbReference type="Proteomes" id="UP000002770">
    <property type="component" value="Unassembled WGS sequence"/>
</dbReference>
<dbReference type="SMART" id="SM00028">
    <property type="entry name" value="TPR"/>
    <property type="match status" value="4"/>
</dbReference>
<dbReference type="AlphaFoldDB" id="G9ERJ5"/>
<keyword evidence="4" id="KW-1185">Reference proteome</keyword>